<name>A0A3D8GUR9_9BACI</name>
<comment type="caution">
    <text evidence="1">The sequence shown here is derived from an EMBL/GenBank/DDBJ whole genome shotgun (WGS) entry which is preliminary data.</text>
</comment>
<protein>
    <recommendedName>
        <fullName evidence="3">SEC-C domain-containing protein</fullName>
    </recommendedName>
</protein>
<evidence type="ECO:0000313" key="1">
    <source>
        <dbReference type="EMBL" id="RDU38198.1"/>
    </source>
</evidence>
<accession>A0A3D8GUR9</accession>
<sequence length="289" mass="33452">MRKRPLCSCGSRLAAEHCCEKLQVHQFAIPLTETETREKFLKKLQIGSAFKMRNRAIALFYGDDLIAYKIGKPKDPIRNEFLFHFSNYLTDYLEDLCPPSWKACTPLFWEEFLTTHLSSRIPISKTGRETEKLLSELQTFVHWLDRKAGTDWFPIVKEYIEIYKSDIKIGETAINALILLHFPHIHDPDFSFQDDFEAYQKQHRAFDLYFDTVFEVQAVIEGVFVLNDLEDGRTYHTKGLPGSILPGLLLNGAIGKNNNDFFWKWCATGAVFPKCAKRFLETDEAVIIL</sequence>
<dbReference type="RefSeq" id="WP_115450121.1">
    <property type="nucleotide sequence ID" value="NZ_QNQT01000001.1"/>
</dbReference>
<dbReference type="AlphaFoldDB" id="A0A3D8GUR9"/>
<gene>
    <name evidence="1" type="ORF">DRW41_01110</name>
</gene>
<dbReference type="OrthoDB" id="2797634at2"/>
<keyword evidence="2" id="KW-1185">Reference proteome</keyword>
<reference evidence="1 2" key="1">
    <citation type="submission" date="2018-07" db="EMBL/GenBank/DDBJ databases">
        <title>Bacillus sp. YLB-04 draft genome sequence.</title>
        <authorList>
            <person name="Yu L."/>
            <person name="Tang X."/>
        </authorList>
    </citation>
    <scope>NUCLEOTIDE SEQUENCE [LARGE SCALE GENOMIC DNA]</scope>
    <source>
        <strain evidence="1 2">YLB-04</strain>
    </source>
</reference>
<organism evidence="1 2">
    <name type="scientific">Neobacillus piezotolerans</name>
    <dbReference type="NCBI Taxonomy" id="2259171"/>
    <lineage>
        <taxon>Bacteria</taxon>
        <taxon>Bacillati</taxon>
        <taxon>Bacillota</taxon>
        <taxon>Bacilli</taxon>
        <taxon>Bacillales</taxon>
        <taxon>Bacillaceae</taxon>
        <taxon>Neobacillus</taxon>
    </lineage>
</organism>
<proteinExistence type="predicted"/>
<evidence type="ECO:0000313" key="2">
    <source>
        <dbReference type="Proteomes" id="UP000257144"/>
    </source>
</evidence>
<evidence type="ECO:0008006" key="3">
    <source>
        <dbReference type="Google" id="ProtNLM"/>
    </source>
</evidence>
<dbReference type="Proteomes" id="UP000257144">
    <property type="component" value="Unassembled WGS sequence"/>
</dbReference>
<dbReference type="EMBL" id="QNQT01000001">
    <property type="protein sequence ID" value="RDU38198.1"/>
    <property type="molecule type" value="Genomic_DNA"/>
</dbReference>